<sequence>MCAILSMSAEIIGAFLFQGIIDNFLPQRELGILSIVSLGLIIGYFVGNLAKFINEFLTDVLGQKLTQKIIMDYLKHVFKLPISFFETRKRGEIISRFNDSNKIVEAIANIYITCSINILMVIGTLGVLFLQSSYLAFIAIMFLPIYLIVIFFFVKVFEKRNRKSMQKNSEISSLIVDSLSGIETVKSMGWENNYIAKITQKYFELMKVNISFAKVYLLQQNLVLYVDAIYSVIILWLGSRLVINNNLLLGQLITFNALLVFLTTPLKELAQLQPKIQAASVANDRLNEILTISSEKKERGKLLEFQNSEELFVLKNVSYAYNFGRQDLNNINLRVKKSEKIVLAGPSGSGKSTLAKLLVSFRTDFNGSITYKGSPLNNFSLEKLRQEVVYVPQTPMIFSDTLLANLTCNQDIKLDRLEEACKITGVDSIIKKLPQGLYTILDENGANLSGGQKQRICLARALLKNPEVIILDESTSSLDFKAEMEIMMQLLRLDKTFIIIAHRLQISQIVDRVVVLEKGEIVEQGTYTELKNDNSIFNKLISINYEEGIVNNE</sequence>
<organism evidence="14 15">
    <name type="scientific">Limosilactobacillus reuteri</name>
    <name type="common">Lactobacillus reuteri</name>
    <dbReference type="NCBI Taxonomy" id="1598"/>
    <lineage>
        <taxon>Bacteria</taxon>
        <taxon>Bacillati</taxon>
        <taxon>Bacillota</taxon>
        <taxon>Bacilli</taxon>
        <taxon>Lactobacillales</taxon>
        <taxon>Lactobacillaceae</taxon>
        <taxon>Limosilactobacillus</taxon>
    </lineage>
</organism>
<dbReference type="Gene3D" id="3.40.50.300">
    <property type="entry name" value="P-loop containing nucleotide triphosphate hydrolases"/>
    <property type="match status" value="1"/>
</dbReference>
<dbReference type="InterPro" id="IPR005897">
    <property type="entry name" value="Pept_C39_ABC_bacteriocin"/>
</dbReference>
<comment type="caution">
    <text evidence="14">The sequence shown here is derived from an EMBL/GenBank/DDBJ whole genome shotgun (WGS) entry which is preliminary data.</text>
</comment>
<proteinExistence type="predicted"/>
<dbReference type="InterPro" id="IPR003439">
    <property type="entry name" value="ABC_transporter-like_ATP-bd"/>
</dbReference>
<evidence type="ECO:0000256" key="6">
    <source>
        <dbReference type="ARBA" id="ARBA00022801"/>
    </source>
</evidence>
<evidence type="ECO:0000259" key="12">
    <source>
        <dbReference type="PROSITE" id="PS50893"/>
    </source>
</evidence>
<comment type="subcellular location">
    <subcellularLocation>
        <location evidence="1">Cell membrane</location>
        <topology evidence="1">Multi-pass membrane protein</topology>
    </subcellularLocation>
</comment>
<evidence type="ECO:0000259" key="13">
    <source>
        <dbReference type="PROSITE" id="PS50929"/>
    </source>
</evidence>
<dbReference type="GO" id="GO:0034040">
    <property type="term" value="F:ATPase-coupled lipid transmembrane transporter activity"/>
    <property type="evidence" value="ECO:0007669"/>
    <property type="project" value="TreeGrafter"/>
</dbReference>
<dbReference type="NCBIfam" id="TIGR01193">
    <property type="entry name" value="bacteriocin_ABC"/>
    <property type="match status" value="1"/>
</dbReference>
<keyword evidence="2" id="KW-0813">Transport</keyword>
<dbReference type="PROSITE" id="PS50929">
    <property type="entry name" value="ABC_TM1F"/>
    <property type="match status" value="1"/>
</dbReference>
<dbReference type="SUPFAM" id="SSF52540">
    <property type="entry name" value="P-loop containing nucleoside triphosphate hydrolases"/>
    <property type="match status" value="1"/>
</dbReference>
<feature type="transmembrane region" description="Helical" evidence="11">
    <location>
        <begin position="106"/>
        <end position="128"/>
    </location>
</feature>
<dbReference type="PANTHER" id="PTHR24221:SF654">
    <property type="entry name" value="ATP-BINDING CASSETTE SUB-FAMILY B MEMBER 6"/>
    <property type="match status" value="1"/>
</dbReference>
<dbReference type="Proteomes" id="UP000216122">
    <property type="component" value="Unassembled WGS sequence"/>
</dbReference>
<evidence type="ECO:0000256" key="3">
    <source>
        <dbReference type="ARBA" id="ARBA00022475"/>
    </source>
</evidence>
<evidence type="ECO:0000256" key="10">
    <source>
        <dbReference type="ARBA" id="ARBA00023136"/>
    </source>
</evidence>
<keyword evidence="10 11" id="KW-0472">Membrane</keyword>
<dbReference type="GO" id="GO:0016887">
    <property type="term" value="F:ATP hydrolysis activity"/>
    <property type="evidence" value="ECO:0007669"/>
    <property type="project" value="InterPro"/>
</dbReference>
<dbReference type="AlphaFoldDB" id="A0A256V919"/>
<dbReference type="PROSITE" id="PS00211">
    <property type="entry name" value="ABC_TRANSPORTER_1"/>
    <property type="match status" value="1"/>
</dbReference>
<evidence type="ECO:0000256" key="5">
    <source>
        <dbReference type="ARBA" id="ARBA00022741"/>
    </source>
</evidence>
<keyword evidence="4 11" id="KW-0812">Transmembrane</keyword>
<feature type="domain" description="ABC transmembrane type-1" evidence="13">
    <location>
        <begin position="1"/>
        <end position="278"/>
    </location>
</feature>
<evidence type="ECO:0000313" key="15">
    <source>
        <dbReference type="Proteomes" id="UP000216122"/>
    </source>
</evidence>
<keyword evidence="5" id="KW-0547">Nucleotide-binding</keyword>
<evidence type="ECO:0000256" key="8">
    <source>
        <dbReference type="ARBA" id="ARBA00022967"/>
    </source>
</evidence>
<evidence type="ECO:0000256" key="9">
    <source>
        <dbReference type="ARBA" id="ARBA00022989"/>
    </source>
</evidence>
<dbReference type="PROSITE" id="PS50893">
    <property type="entry name" value="ABC_TRANSPORTER_2"/>
    <property type="match status" value="1"/>
</dbReference>
<dbReference type="Gene3D" id="1.20.1560.10">
    <property type="entry name" value="ABC transporter type 1, transmembrane domain"/>
    <property type="match status" value="1"/>
</dbReference>
<dbReference type="GO" id="GO:0008234">
    <property type="term" value="F:cysteine-type peptidase activity"/>
    <property type="evidence" value="ECO:0007669"/>
    <property type="project" value="InterPro"/>
</dbReference>
<accession>A0A256V919</accession>
<keyword evidence="9 11" id="KW-1133">Transmembrane helix</keyword>
<evidence type="ECO:0000256" key="7">
    <source>
        <dbReference type="ARBA" id="ARBA00022840"/>
    </source>
</evidence>
<evidence type="ECO:0000313" key="14">
    <source>
        <dbReference type="EMBL" id="OYT00145.1"/>
    </source>
</evidence>
<feature type="transmembrane region" description="Helical" evidence="11">
    <location>
        <begin position="222"/>
        <end position="242"/>
    </location>
</feature>
<feature type="domain" description="ABC transporter" evidence="12">
    <location>
        <begin position="312"/>
        <end position="543"/>
    </location>
</feature>
<reference evidence="14 15" key="2">
    <citation type="submission" date="2017-09" db="EMBL/GenBank/DDBJ databases">
        <title>Tripartite evolution among Lactobacillus johnsonii, Lactobacillus taiwanensis, Lactobacillus reuteri and their rodent host.</title>
        <authorList>
            <person name="Wang T."/>
            <person name="Knowles S."/>
            <person name="Cheng C."/>
        </authorList>
    </citation>
    <scope>NUCLEOTIDE SEQUENCE [LARGE SCALE GENOMIC DNA]</scope>
    <source>
        <strain evidence="14 15">103v</strain>
    </source>
</reference>
<dbReference type="InterPro" id="IPR017871">
    <property type="entry name" value="ABC_transporter-like_CS"/>
</dbReference>
<dbReference type="PANTHER" id="PTHR24221">
    <property type="entry name" value="ATP-BINDING CASSETTE SUB-FAMILY B"/>
    <property type="match status" value="1"/>
</dbReference>
<feature type="transmembrane region" description="Helical" evidence="11">
    <location>
        <begin position="134"/>
        <end position="157"/>
    </location>
</feature>
<dbReference type="InterPro" id="IPR011527">
    <property type="entry name" value="ABC1_TM_dom"/>
</dbReference>
<dbReference type="SMART" id="SM00382">
    <property type="entry name" value="AAA"/>
    <property type="match status" value="1"/>
</dbReference>
<reference evidence="15" key="1">
    <citation type="submission" date="2017-05" db="EMBL/GenBank/DDBJ databases">
        <authorList>
            <person name="Lin X.B."/>
            <person name="Stothard P."/>
            <person name="Tasseva G."/>
            <person name="Walter J."/>
        </authorList>
    </citation>
    <scope>NUCLEOTIDE SEQUENCE [LARGE SCALE GENOMIC DNA]</scope>
    <source>
        <strain evidence="15">103v</strain>
    </source>
</reference>
<dbReference type="Pfam" id="PF00005">
    <property type="entry name" value="ABC_tran"/>
    <property type="match status" value="1"/>
</dbReference>
<dbReference type="InterPro" id="IPR027417">
    <property type="entry name" value="P-loop_NTPase"/>
</dbReference>
<evidence type="ECO:0000256" key="11">
    <source>
        <dbReference type="SAM" id="Phobius"/>
    </source>
</evidence>
<name>A0A256V919_LIMRT</name>
<dbReference type="Pfam" id="PF00664">
    <property type="entry name" value="ABC_membrane"/>
    <property type="match status" value="1"/>
</dbReference>
<feature type="transmembrane region" description="Helical" evidence="11">
    <location>
        <begin position="30"/>
        <end position="47"/>
    </location>
</feature>
<dbReference type="InterPro" id="IPR003593">
    <property type="entry name" value="AAA+_ATPase"/>
</dbReference>
<keyword evidence="3" id="KW-1003">Cell membrane</keyword>
<dbReference type="EMBL" id="NGQC01000099">
    <property type="protein sequence ID" value="OYT00145.1"/>
    <property type="molecule type" value="Genomic_DNA"/>
</dbReference>
<dbReference type="InterPro" id="IPR039421">
    <property type="entry name" value="Type_1_exporter"/>
</dbReference>
<evidence type="ECO:0000256" key="1">
    <source>
        <dbReference type="ARBA" id="ARBA00004651"/>
    </source>
</evidence>
<dbReference type="SUPFAM" id="SSF90123">
    <property type="entry name" value="ABC transporter transmembrane region"/>
    <property type="match status" value="1"/>
</dbReference>
<evidence type="ECO:0008006" key="16">
    <source>
        <dbReference type="Google" id="ProtNLM"/>
    </source>
</evidence>
<protein>
    <recommendedName>
        <fullName evidence="16">ABC transporter ATP-binding protein</fullName>
    </recommendedName>
</protein>
<dbReference type="GO" id="GO:0005524">
    <property type="term" value="F:ATP binding"/>
    <property type="evidence" value="ECO:0007669"/>
    <property type="project" value="UniProtKB-KW"/>
</dbReference>
<keyword evidence="6" id="KW-0378">Hydrolase</keyword>
<dbReference type="GO" id="GO:0005886">
    <property type="term" value="C:plasma membrane"/>
    <property type="evidence" value="ECO:0007669"/>
    <property type="project" value="UniProtKB-SubCell"/>
</dbReference>
<keyword evidence="7" id="KW-0067">ATP-binding</keyword>
<evidence type="ECO:0000256" key="2">
    <source>
        <dbReference type="ARBA" id="ARBA00022448"/>
    </source>
</evidence>
<dbReference type="CDD" id="cd18570">
    <property type="entry name" value="ABC_6TM_PCAT1_LagD_like"/>
    <property type="match status" value="1"/>
</dbReference>
<dbReference type="InterPro" id="IPR036640">
    <property type="entry name" value="ABC1_TM_sf"/>
</dbReference>
<gene>
    <name evidence="14" type="ORF">CBG21_10640</name>
</gene>
<dbReference type="GO" id="GO:0043214">
    <property type="term" value="F:ABC-type bacteriocin transporter activity"/>
    <property type="evidence" value="ECO:0007669"/>
    <property type="project" value="InterPro"/>
</dbReference>
<keyword evidence="8" id="KW-1278">Translocase</keyword>
<evidence type="ECO:0000256" key="4">
    <source>
        <dbReference type="ARBA" id="ARBA00022692"/>
    </source>
</evidence>